<dbReference type="InterPro" id="IPR020084">
    <property type="entry name" value="NUDIX_hydrolase_CS"/>
</dbReference>
<protein>
    <submittedName>
        <fullName evidence="6">NUDIX domain-containing protein</fullName>
    </submittedName>
</protein>
<proteinExistence type="inferred from homology"/>
<dbReference type="OrthoDB" id="9761969at2"/>
<dbReference type="InterPro" id="IPR000086">
    <property type="entry name" value="NUDIX_hydrolase_dom"/>
</dbReference>
<dbReference type="GO" id="GO:0016787">
    <property type="term" value="F:hydrolase activity"/>
    <property type="evidence" value="ECO:0007669"/>
    <property type="project" value="UniProtKB-KW"/>
</dbReference>
<name>A0A3A5JSU4_9ENTR</name>
<dbReference type="Gene3D" id="3.90.79.10">
    <property type="entry name" value="Nucleoside Triphosphate Pyrophosphohydrolase"/>
    <property type="match status" value="1"/>
</dbReference>
<dbReference type="SUPFAM" id="SSF55811">
    <property type="entry name" value="Nudix"/>
    <property type="match status" value="1"/>
</dbReference>
<gene>
    <name evidence="6" type="ORF">D6029_07755</name>
</gene>
<sequence length="155" mass="17864">MRQRPAARLLIIDKNGRVLLFKYTHKDDALAGKAYWATPGGGVEEGESFEQAAIRELHEETGILCSDIGQPVAKRNFIMKLPSGETVEALEKYYVVRVSGNEINTERWSNNEINIISEHHWWSINELHLTQDLVYPKNLADMIESHQETLYERRN</sequence>
<evidence type="ECO:0000256" key="2">
    <source>
        <dbReference type="ARBA" id="ARBA00022801"/>
    </source>
</evidence>
<dbReference type="Pfam" id="PF00293">
    <property type="entry name" value="NUDIX"/>
    <property type="match status" value="1"/>
</dbReference>
<reference evidence="6 7" key="1">
    <citation type="submission" date="2018-09" db="EMBL/GenBank/DDBJ databases">
        <title>Draft genome sequence of Buttiauxella izardii CCUG 35510T.</title>
        <authorList>
            <person name="Salva-Serra F."/>
            <person name="Marathe N."/>
            <person name="Moore E."/>
            <person name="Stadler-Svensson L."/>
            <person name="Engstrom-Jakobsson H."/>
        </authorList>
    </citation>
    <scope>NUCLEOTIDE SEQUENCE [LARGE SCALE GENOMIC DNA]</scope>
    <source>
        <strain evidence="6 7">CCUG 35510</strain>
    </source>
</reference>
<dbReference type="EMBL" id="QZWH01000013">
    <property type="protein sequence ID" value="RJT24007.1"/>
    <property type="molecule type" value="Genomic_DNA"/>
</dbReference>
<keyword evidence="3" id="KW-0460">Magnesium</keyword>
<dbReference type="PROSITE" id="PS00893">
    <property type="entry name" value="NUDIX_BOX"/>
    <property type="match status" value="1"/>
</dbReference>
<dbReference type="CDD" id="cd04685">
    <property type="entry name" value="NUDIX_Hydrolase"/>
    <property type="match status" value="1"/>
</dbReference>
<evidence type="ECO:0000256" key="1">
    <source>
        <dbReference type="ARBA" id="ARBA00001946"/>
    </source>
</evidence>
<evidence type="ECO:0000256" key="4">
    <source>
        <dbReference type="RuleBase" id="RU003476"/>
    </source>
</evidence>
<dbReference type="Proteomes" id="UP000276295">
    <property type="component" value="Unassembled WGS sequence"/>
</dbReference>
<dbReference type="RefSeq" id="WP_120064216.1">
    <property type="nucleotide sequence ID" value="NZ_QZWH01000013.1"/>
</dbReference>
<evidence type="ECO:0000256" key="3">
    <source>
        <dbReference type="ARBA" id="ARBA00022842"/>
    </source>
</evidence>
<dbReference type="PRINTS" id="PR00502">
    <property type="entry name" value="NUDIXFAMILY"/>
</dbReference>
<dbReference type="AlphaFoldDB" id="A0A3A5JSU4"/>
<organism evidence="6 7">
    <name type="scientific">Buttiauxella izardii</name>
    <dbReference type="NCBI Taxonomy" id="82991"/>
    <lineage>
        <taxon>Bacteria</taxon>
        <taxon>Pseudomonadati</taxon>
        <taxon>Pseudomonadota</taxon>
        <taxon>Gammaproteobacteria</taxon>
        <taxon>Enterobacterales</taxon>
        <taxon>Enterobacteriaceae</taxon>
        <taxon>Buttiauxella</taxon>
    </lineage>
</organism>
<dbReference type="PANTHER" id="PTHR43046:SF12">
    <property type="entry name" value="GDP-MANNOSE MANNOSYL HYDROLASE"/>
    <property type="match status" value="1"/>
</dbReference>
<dbReference type="InterPro" id="IPR020476">
    <property type="entry name" value="Nudix_hydrolase"/>
</dbReference>
<evidence type="ECO:0000259" key="5">
    <source>
        <dbReference type="PROSITE" id="PS51462"/>
    </source>
</evidence>
<dbReference type="PROSITE" id="PS51462">
    <property type="entry name" value="NUDIX"/>
    <property type="match status" value="1"/>
</dbReference>
<comment type="similarity">
    <text evidence="4">Belongs to the Nudix hydrolase family.</text>
</comment>
<comment type="caution">
    <text evidence="6">The sequence shown here is derived from an EMBL/GenBank/DDBJ whole genome shotgun (WGS) entry which is preliminary data.</text>
</comment>
<keyword evidence="2 4" id="KW-0378">Hydrolase</keyword>
<keyword evidence="7" id="KW-1185">Reference proteome</keyword>
<dbReference type="InterPro" id="IPR015797">
    <property type="entry name" value="NUDIX_hydrolase-like_dom_sf"/>
</dbReference>
<accession>A0A3A5JSU4</accession>
<evidence type="ECO:0000313" key="6">
    <source>
        <dbReference type="EMBL" id="RJT24007.1"/>
    </source>
</evidence>
<dbReference type="PANTHER" id="PTHR43046">
    <property type="entry name" value="GDP-MANNOSE MANNOSYL HYDROLASE"/>
    <property type="match status" value="1"/>
</dbReference>
<evidence type="ECO:0000313" key="7">
    <source>
        <dbReference type="Proteomes" id="UP000276295"/>
    </source>
</evidence>
<comment type="cofactor">
    <cofactor evidence="1">
        <name>Mg(2+)</name>
        <dbReference type="ChEBI" id="CHEBI:18420"/>
    </cofactor>
</comment>
<feature type="domain" description="Nudix hydrolase" evidence="5">
    <location>
        <begin position="1"/>
        <end position="147"/>
    </location>
</feature>